<dbReference type="GO" id="GO:0006357">
    <property type="term" value="P:regulation of transcription by RNA polymerase II"/>
    <property type="evidence" value="ECO:0007669"/>
    <property type="project" value="TreeGrafter"/>
</dbReference>
<dbReference type="SMART" id="SM00225">
    <property type="entry name" value="BTB"/>
    <property type="match status" value="1"/>
</dbReference>
<dbReference type="EnsemblMetazoa" id="SMAR003270-RA">
    <property type="protein sequence ID" value="SMAR003270-PA"/>
    <property type="gene ID" value="SMAR003270"/>
</dbReference>
<accession>T1IQF6</accession>
<feature type="transmembrane region" description="Helical" evidence="3">
    <location>
        <begin position="525"/>
        <end position="547"/>
    </location>
</feature>
<dbReference type="PROSITE" id="PS50097">
    <property type="entry name" value="BTB"/>
    <property type="match status" value="1"/>
</dbReference>
<dbReference type="InterPro" id="IPR051095">
    <property type="entry name" value="Dros_DevTransReg"/>
</dbReference>
<feature type="domain" description="BTB" evidence="4">
    <location>
        <begin position="32"/>
        <end position="97"/>
    </location>
</feature>
<dbReference type="SUPFAM" id="SSF54695">
    <property type="entry name" value="POZ domain"/>
    <property type="match status" value="1"/>
</dbReference>
<keyword evidence="3" id="KW-0472">Membrane</keyword>
<proteinExistence type="predicted"/>
<feature type="compositionally biased region" description="Polar residues" evidence="2">
    <location>
        <begin position="170"/>
        <end position="194"/>
    </location>
</feature>
<sequence>MMNAPAYSVKWKTHSNVMASYFDGFVRRKEYVDITISCSRASLKAHKLILAASSPYFKQLIDENPSQNPTIVFNDIEYQDMQLILDFIYTGQMNVPVERMSHVCTASQYLQIRGLCEMTGNNHYFVQIQQQNPDANLEAQTQPGDLDVIQVSASFKSEKLPAADDLDSENLPQNDASNFENLPQNDASNFENLPQNDESCFENNMRRNEATKQINEIKKTIVQYHNPNRFNYITENNDCSNKPLTEIEDPPNTTEEKRTTSKRKLAVTHRPPKKTTNRAKKSKQTNGHPHAKTRRRPRGRPPKNTTNQEAKKKKEDFMIVLFENSLYSTCTQKSVSEHSEIVTLIAHPRHDAGDGRKRAMVKNKSVEDVFTLSAKLPIESLSLPMFKYLLFCEKSIIWARFLNDLPLKEPEYRATQSLPHLCEKSTKWDTTSMSWKERKLKFVKRARIEHRFSTKPIFRESYDPLFPYNVEALLVDSTSIEEATNAYHNFSKRILDKISSSSKVSSKEKRNHVKIRRLTGDVVVVFLYFIVFLILCRMSIFVFVVALNTKL</sequence>
<dbReference type="InterPro" id="IPR011333">
    <property type="entry name" value="SKP1/BTB/POZ_sf"/>
</dbReference>
<evidence type="ECO:0000256" key="3">
    <source>
        <dbReference type="SAM" id="Phobius"/>
    </source>
</evidence>
<evidence type="ECO:0000259" key="4">
    <source>
        <dbReference type="PROSITE" id="PS50097"/>
    </source>
</evidence>
<feature type="compositionally biased region" description="Basic residues" evidence="2">
    <location>
        <begin position="260"/>
        <end position="301"/>
    </location>
</feature>
<keyword evidence="3" id="KW-1133">Transmembrane helix</keyword>
<feature type="region of interest" description="Disordered" evidence="2">
    <location>
        <begin position="161"/>
        <end position="194"/>
    </location>
</feature>
<dbReference type="EMBL" id="JH431307">
    <property type="status" value="NOT_ANNOTATED_CDS"/>
    <property type="molecule type" value="Genomic_DNA"/>
</dbReference>
<dbReference type="CDD" id="cd18315">
    <property type="entry name" value="BTB_POZ_BAB-like"/>
    <property type="match status" value="1"/>
</dbReference>
<dbReference type="PANTHER" id="PTHR23110">
    <property type="entry name" value="BTB DOMAIN TRANSCRIPTION FACTOR"/>
    <property type="match status" value="1"/>
</dbReference>
<reference evidence="6" key="1">
    <citation type="submission" date="2011-05" db="EMBL/GenBank/DDBJ databases">
        <authorList>
            <person name="Richards S.R."/>
            <person name="Qu J."/>
            <person name="Jiang H."/>
            <person name="Jhangiani S.N."/>
            <person name="Agravi P."/>
            <person name="Goodspeed R."/>
            <person name="Gross S."/>
            <person name="Mandapat C."/>
            <person name="Jackson L."/>
            <person name="Mathew T."/>
            <person name="Pu L."/>
            <person name="Thornton R."/>
            <person name="Saada N."/>
            <person name="Wilczek-Boney K.B."/>
            <person name="Lee S."/>
            <person name="Kovar C."/>
            <person name="Wu Y."/>
            <person name="Scherer S.E."/>
            <person name="Worley K.C."/>
            <person name="Muzny D.M."/>
            <person name="Gibbs R."/>
        </authorList>
    </citation>
    <scope>NUCLEOTIDE SEQUENCE</scope>
    <source>
        <strain evidence="6">Brora</strain>
    </source>
</reference>
<reference evidence="5" key="2">
    <citation type="submission" date="2015-02" db="UniProtKB">
        <authorList>
            <consortium name="EnsemblMetazoa"/>
        </authorList>
    </citation>
    <scope>IDENTIFICATION</scope>
</reference>
<dbReference type="HOGENOM" id="CLU_494622_0_0_1"/>
<keyword evidence="6" id="KW-1185">Reference proteome</keyword>
<evidence type="ECO:0000256" key="1">
    <source>
        <dbReference type="ARBA" id="ARBA00023242"/>
    </source>
</evidence>
<dbReference type="Proteomes" id="UP000014500">
    <property type="component" value="Unassembled WGS sequence"/>
</dbReference>
<dbReference type="AlphaFoldDB" id="T1IQF6"/>
<feature type="region of interest" description="Disordered" evidence="2">
    <location>
        <begin position="234"/>
        <end position="312"/>
    </location>
</feature>
<name>T1IQF6_STRMM</name>
<dbReference type="Pfam" id="PF00651">
    <property type="entry name" value="BTB"/>
    <property type="match status" value="1"/>
</dbReference>
<dbReference type="GO" id="GO:0005634">
    <property type="term" value="C:nucleus"/>
    <property type="evidence" value="ECO:0007669"/>
    <property type="project" value="TreeGrafter"/>
</dbReference>
<evidence type="ECO:0000256" key="2">
    <source>
        <dbReference type="SAM" id="MobiDB-lite"/>
    </source>
</evidence>
<evidence type="ECO:0000313" key="5">
    <source>
        <dbReference type="EnsemblMetazoa" id="SMAR003270-PA"/>
    </source>
</evidence>
<keyword evidence="1" id="KW-0539">Nucleus</keyword>
<protein>
    <recommendedName>
        <fullName evidence="4">BTB domain-containing protein</fullName>
    </recommendedName>
</protein>
<dbReference type="InterPro" id="IPR000210">
    <property type="entry name" value="BTB/POZ_dom"/>
</dbReference>
<dbReference type="PANTHER" id="PTHR23110:SF109">
    <property type="entry name" value="FI07618P-RELATED"/>
    <property type="match status" value="1"/>
</dbReference>
<dbReference type="Gene3D" id="3.30.710.10">
    <property type="entry name" value="Potassium Channel Kv1.1, Chain A"/>
    <property type="match status" value="1"/>
</dbReference>
<keyword evidence="3" id="KW-0812">Transmembrane</keyword>
<feature type="compositionally biased region" description="Polar residues" evidence="2">
    <location>
        <begin position="234"/>
        <end position="243"/>
    </location>
</feature>
<organism evidence="5 6">
    <name type="scientific">Strigamia maritima</name>
    <name type="common">European centipede</name>
    <name type="synonym">Geophilus maritimus</name>
    <dbReference type="NCBI Taxonomy" id="126957"/>
    <lineage>
        <taxon>Eukaryota</taxon>
        <taxon>Metazoa</taxon>
        <taxon>Ecdysozoa</taxon>
        <taxon>Arthropoda</taxon>
        <taxon>Myriapoda</taxon>
        <taxon>Chilopoda</taxon>
        <taxon>Pleurostigmophora</taxon>
        <taxon>Geophilomorpha</taxon>
        <taxon>Linotaeniidae</taxon>
        <taxon>Strigamia</taxon>
    </lineage>
</organism>
<evidence type="ECO:0000313" key="6">
    <source>
        <dbReference type="Proteomes" id="UP000014500"/>
    </source>
</evidence>